<evidence type="ECO:0000313" key="2">
    <source>
        <dbReference type="Proteomes" id="UP000245910"/>
    </source>
</evidence>
<sequence>MSTAPNTLFPGAALVTRALSGIINLQFAAFILNPLHIYKALVAKWLFLLPQKDVSSLRYSTKTEEAKDAEVYLFESDKLDTDQVLKNMSLAVDRFGRIDYAVNCDVY</sequence>
<accession>A0A2L2TV35</accession>
<organism evidence="1 2">
    <name type="scientific">Fusarium venenatum</name>
    <dbReference type="NCBI Taxonomy" id="56646"/>
    <lineage>
        <taxon>Eukaryota</taxon>
        <taxon>Fungi</taxon>
        <taxon>Dikarya</taxon>
        <taxon>Ascomycota</taxon>
        <taxon>Pezizomycotina</taxon>
        <taxon>Sordariomycetes</taxon>
        <taxon>Hypocreomycetidae</taxon>
        <taxon>Hypocreales</taxon>
        <taxon>Nectriaceae</taxon>
        <taxon>Fusarium</taxon>
    </lineage>
</organism>
<proteinExistence type="predicted"/>
<dbReference type="EMBL" id="LN649231">
    <property type="protein sequence ID" value="CEI69617.1"/>
    <property type="molecule type" value="Genomic_DNA"/>
</dbReference>
<dbReference type="Proteomes" id="UP000245910">
    <property type="component" value="Chromosome III"/>
</dbReference>
<keyword evidence="2" id="KW-1185">Reference proteome</keyword>
<protein>
    <submittedName>
        <fullName evidence="1">Uncharacterized protein</fullName>
    </submittedName>
</protein>
<evidence type="ECO:0000313" key="1">
    <source>
        <dbReference type="EMBL" id="CEI69617.1"/>
    </source>
</evidence>
<reference evidence="2" key="1">
    <citation type="submission" date="2014-10" db="EMBL/GenBank/DDBJ databases">
        <authorList>
            <person name="King R."/>
        </authorList>
    </citation>
    <scope>NUCLEOTIDE SEQUENCE [LARGE SCALE GENOMIC DNA]</scope>
    <source>
        <strain evidence="2">A3/5</strain>
    </source>
</reference>
<dbReference type="AlphaFoldDB" id="A0A2L2TV35"/>
<name>A0A2L2TV35_9HYPO</name>
<dbReference type="STRING" id="56646.A0A2L2TV35"/>